<evidence type="ECO:0000256" key="2">
    <source>
        <dbReference type="ARBA" id="ARBA00022692"/>
    </source>
</evidence>
<proteinExistence type="predicted"/>
<evidence type="ECO:0000256" key="1">
    <source>
        <dbReference type="ARBA" id="ARBA00004126"/>
    </source>
</evidence>
<name>A0A9P4R0F6_9PLEO</name>
<dbReference type="PANTHER" id="PTHR12265">
    <property type="entry name" value="TRANSMEMBRANE PROTEIN 53"/>
    <property type="match status" value="1"/>
</dbReference>
<accession>A0A9P4R0F6</accession>
<reference evidence="7" key="1">
    <citation type="journal article" date="2020" name="Stud. Mycol.">
        <title>101 Dothideomycetes genomes: a test case for predicting lifestyles and emergence of pathogens.</title>
        <authorList>
            <person name="Haridas S."/>
            <person name="Albert R."/>
            <person name="Binder M."/>
            <person name="Bloem J."/>
            <person name="Labutti K."/>
            <person name="Salamov A."/>
            <person name="Andreopoulos B."/>
            <person name="Baker S."/>
            <person name="Barry K."/>
            <person name="Bills G."/>
            <person name="Bluhm B."/>
            <person name="Cannon C."/>
            <person name="Castanera R."/>
            <person name="Culley D."/>
            <person name="Daum C."/>
            <person name="Ezra D."/>
            <person name="Gonzalez J."/>
            <person name="Henrissat B."/>
            <person name="Kuo A."/>
            <person name="Liang C."/>
            <person name="Lipzen A."/>
            <person name="Lutzoni F."/>
            <person name="Magnuson J."/>
            <person name="Mondo S."/>
            <person name="Nolan M."/>
            <person name="Ohm R."/>
            <person name="Pangilinan J."/>
            <person name="Park H.-J."/>
            <person name="Ramirez L."/>
            <person name="Alfaro M."/>
            <person name="Sun H."/>
            <person name="Tritt A."/>
            <person name="Yoshinaga Y."/>
            <person name="Zwiers L.-H."/>
            <person name="Turgeon B."/>
            <person name="Goodwin S."/>
            <person name="Spatafora J."/>
            <person name="Crous P."/>
            <person name="Grigoriev I."/>
        </authorList>
    </citation>
    <scope>NUCLEOTIDE SEQUENCE</scope>
    <source>
        <strain evidence="7">CBS 125425</strain>
    </source>
</reference>
<dbReference type="OrthoDB" id="77878at2759"/>
<evidence type="ECO:0000313" key="7">
    <source>
        <dbReference type="EMBL" id="KAF2734800.1"/>
    </source>
</evidence>
<dbReference type="Pfam" id="PF05705">
    <property type="entry name" value="DUF829"/>
    <property type="match status" value="1"/>
</dbReference>
<organism evidence="7 8">
    <name type="scientific">Polyplosphaeria fusca</name>
    <dbReference type="NCBI Taxonomy" id="682080"/>
    <lineage>
        <taxon>Eukaryota</taxon>
        <taxon>Fungi</taxon>
        <taxon>Dikarya</taxon>
        <taxon>Ascomycota</taxon>
        <taxon>Pezizomycotina</taxon>
        <taxon>Dothideomycetes</taxon>
        <taxon>Pleosporomycetidae</taxon>
        <taxon>Pleosporales</taxon>
        <taxon>Tetraplosphaeriaceae</taxon>
        <taxon>Polyplosphaeria</taxon>
    </lineage>
</organism>
<keyword evidence="4" id="KW-0472">Membrane</keyword>
<comment type="caution">
    <text evidence="7">The sequence shown here is derived from an EMBL/GenBank/DDBJ whole genome shotgun (WGS) entry which is preliminary data.</text>
</comment>
<dbReference type="EMBL" id="ML996143">
    <property type="protein sequence ID" value="KAF2734800.1"/>
    <property type="molecule type" value="Genomic_DNA"/>
</dbReference>
<evidence type="ECO:0000256" key="3">
    <source>
        <dbReference type="ARBA" id="ARBA00022989"/>
    </source>
</evidence>
<sequence length="273" mass="30838">MSTHPLSSFDTLGPNTLLYTPQDWALEANAPLILFFSWMSAAAKYIAKYTAMYHKLFPHSRILLVRANLADMFRSSAAFEQSRKPAFDIVREHVKGGGEVLLHSSSNGGGKMVVEFMKMWKRLEGGVLPIRAQVLDSSPGRGGWRRSHAAIVMSLPKSTLWRWFGSIGVHCFLLGMAISDKVARRENAMITMCRRLNDAGLFYRKAPRVYVYSRADVMVGDDEVEQHADEAAEKGWVVKKVRFEKSPHAGHIMEDEGRYWESIMEAWNKGARA</sequence>
<comment type="subcellular location">
    <subcellularLocation>
        <location evidence="6">Endomembrane system</location>
        <topology evidence="6">Single-pass membrane protein</topology>
    </subcellularLocation>
    <subcellularLocation>
        <location evidence="1">Nucleus membrane</location>
    </subcellularLocation>
</comment>
<evidence type="ECO:0000256" key="4">
    <source>
        <dbReference type="ARBA" id="ARBA00023136"/>
    </source>
</evidence>
<gene>
    <name evidence="7" type="ORF">EJ04DRAFT_228668</name>
</gene>
<keyword evidence="2" id="KW-0812">Transmembrane</keyword>
<evidence type="ECO:0000313" key="8">
    <source>
        <dbReference type="Proteomes" id="UP000799444"/>
    </source>
</evidence>
<dbReference type="InterPro" id="IPR008547">
    <property type="entry name" value="DUF829_TMEM53"/>
</dbReference>
<dbReference type="GO" id="GO:0031965">
    <property type="term" value="C:nuclear membrane"/>
    <property type="evidence" value="ECO:0007669"/>
    <property type="project" value="UniProtKB-SubCell"/>
</dbReference>
<keyword evidence="8" id="KW-1185">Reference proteome</keyword>
<evidence type="ECO:0000256" key="5">
    <source>
        <dbReference type="ARBA" id="ARBA00023242"/>
    </source>
</evidence>
<protein>
    <submittedName>
        <fullName evidence="7">Uncharacterized protein</fullName>
    </submittedName>
</protein>
<keyword evidence="5" id="KW-0539">Nucleus</keyword>
<evidence type="ECO:0000256" key="6">
    <source>
        <dbReference type="ARBA" id="ARBA00037847"/>
    </source>
</evidence>
<dbReference type="AlphaFoldDB" id="A0A9P4R0F6"/>
<keyword evidence="3" id="KW-1133">Transmembrane helix</keyword>
<dbReference type="PANTHER" id="PTHR12265:SF30">
    <property type="entry name" value="TRANSMEMBRANE PROTEIN 53"/>
    <property type="match status" value="1"/>
</dbReference>
<dbReference type="Proteomes" id="UP000799444">
    <property type="component" value="Unassembled WGS sequence"/>
</dbReference>